<gene>
    <name evidence="3" type="ORF">JR064_04755</name>
</gene>
<feature type="compositionally biased region" description="Pro residues" evidence="1">
    <location>
        <begin position="1"/>
        <end position="19"/>
    </location>
</feature>
<comment type="caution">
    <text evidence="3">The sequence shown here is derived from an EMBL/GenBank/DDBJ whole genome shotgun (WGS) entry which is preliminary data.</text>
</comment>
<dbReference type="Proteomes" id="UP000695802">
    <property type="component" value="Unassembled WGS sequence"/>
</dbReference>
<evidence type="ECO:0000256" key="2">
    <source>
        <dbReference type="SAM" id="Phobius"/>
    </source>
</evidence>
<proteinExistence type="predicted"/>
<name>A0ABS3B1I9_9XANT</name>
<keyword evidence="4" id="KW-1185">Reference proteome</keyword>
<evidence type="ECO:0000256" key="1">
    <source>
        <dbReference type="SAM" id="MobiDB-lite"/>
    </source>
</evidence>
<dbReference type="RefSeq" id="WP_206228975.1">
    <property type="nucleotide sequence ID" value="NZ_JAFIWB010000003.1"/>
</dbReference>
<evidence type="ECO:0000313" key="3">
    <source>
        <dbReference type="EMBL" id="MBN6101470.1"/>
    </source>
</evidence>
<keyword evidence="2" id="KW-1133">Transmembrane helix</keyword>
<sequence length="52" mass="5244">MSHPSPPAAAVPVATPPEPSNAGDPLLLGSVPRVALAAAVSLLLWMGYALIR</sequence>
<keyword evidence="2" id="KW-0472">Membrane</keyword>
<feature type="region of interest" description="Disordered" evidence="1">
    <location>
        <begin position="1"/>
        <end position="24"/>
    </location>
</feature>
<evidence type="ECO:0000313" key="4">
    <source>
        <dbReference type="Proteomes" id="UP000695802"/>
    </source>
</evidence>
<keyword evidence="2" id="KW-0812">Transmembrane</keyword>
<organism evidence="3 4">
    <name type="scientific">Xanthomonas bonasiae</name>
    <dbReference type="NCBI Taxonomy" id="2810351"/>
    <lineage>
        <taxon>Bacteria</taxon>
        <taxon>Pseudomonadati</taxon>
        <taxon>Pseudomonadota</taxon>
        <taxon>Gammaproteobacteria</taxon>
        <taxon>Lysobacterales</taxon>
        <taxon>Lysobacteraceae</taxon>
        <taxon>Xanthomonas</taxon>
    </lineage>
</organism>
<protein>
    <submittedName>
        <fullName evidence="3">Uncharacterized protein</fullName>
    </submittedName>
</protein>
<accession>A0ABS3B1I9</accession>
<reference evidence="3 4" key="1">
    <citation type="submission" date="2021-02" db="EMBL/GenBank/DDBJ databases">
        <title>Taxonomically Unique Crown Gall-Associated Xanthomonas Stains Have Deficiency in Virulence Repertories.</title>
        <authorList>
            <person name="Mafakheri H."/>
            <person name="Taghavi S.M."/>
            <person name="Dimkic I."/>
            <person name="Nemanja K."/>
            <person name="Osdaghi E."/>
        </authorList>
    </citation>
    <scope>NUCLEOTIDE SEQUENCE [LARGE SCALE GENOMIC DNA]</scope>
    <source>
        <strain evidence="3 4">FX4</strain>
    </source>
</reference>
<dbReference type="EMBL" id="JAFIWB010000003">
    <property type="protein sequence ID" value="MBN6101470.1"/>
    <property type="molecule type" value="Genomic_DNA"/>
</dbReference>
<feature type="transmembrane region" description="Helical" evidence="2">
    <location>
        <begin position="34"/>
        <end position="51"/>
    </location>
</feature>